<keyword evidence="11 14" id="KW-0539">Nucleus</keyword>
<reference evidence="17 19" key="1">
    <citation type="journal article" date="2000" name="Science">
        <title>The genome sequence of Drosophila melanogaster.</title>
        <authorList>
            <person name="Adams M.D."/>
            <person name="Celniker S.E."/>
            <person name="Holt R.A."/>
            <person name="Evans C.A."/>
            <person name="Gocayne J.D."/>
            <person name="Amanatides P.G."/>
            <person name="Scherer S.E."/>
            <person name="Li P.W."/>
            <person name="Hoskins R.A."/>
            <person name="Galle R.F."/>
            <person name="George R.A."/>
            <person name="Lewis S.E."/>
            <person name="Richards S."/>
            <person name="Ashburner M."/>
            <person name="Henderson S.N."/>
            <person name="Sutton G.G."/>
            <person name="Wortman J.R."/>
            <person name="Yandell M.D."/>
            <person name="Zhang Q."/>
            <person name="Chen L.X."/>
            <person name="Brandon R.C."/>
            <person name="Rogers Y.H."/>
            <person name="Blazej R.G."/>
            <person name="Champe M."/>
            <person name="Pfeiffer B.D."/>
            <person name="Wan K.H."/>
            <person name="Doyle C."/>
            <person name="Baxter E.G."/>
            <person name="Helt G."/>
            <person name="Nelson C.R."/>
            <person name="Gabor G.L."/>
            <person name="Abril J.F."/>
            <person name="Agbayani A."/>
            <person name="An H.J."/>
            <person name="Andrews-Pfannkoch C."/>
            <person name="Baldwin D."/>
            <person name="Ballew R.M."/>
            <person name="Basu A."/>
            <person name="Baxendale J."/>
            <person name="Bayraktaroglu L."/>
            <person name="Beasley E.M."/>
            <person name="Beeson K.Y."/>
            <person name="Benos P.V."/>
            <person name="Berman B.P."/>
            <person name="Bhandari D."/>
            <person name="Bolshakov S."/>
            <person name="Borkova D."/>
            <person name="Botchan M.R."/>
            <person name="Bouck J."/>
            <person name="Brokstein P."/>
            <person name="Brottier P."/>
            <person name="Burtis K.C."/>
            <person name="Busam D.A."/>
            <person name="Butler H."/>
            <person name="Cadieu E."/>
            <person name="Center A."/>
            <person name="Chandra I."/>
            <person name="Cherry J.M."/>
            <person name="Cawley S."/>
            <person name="Dahlke C."/>
            <person name="Davenport L.B."/>
            <person name="Davies P."/>
            <person name="de Pablos B."/>
            <person name="Delcher A."/>
            <person name="Deng Z."/>
            <person name="Mays A.D."/>
            <person name="Dew I."/>
            <person name="Dietz S.M."/>
            <person name="Dodson K."/>
            <person name="Doup L.E."/>
            <person name="Downes M."/>
            <person name="Dugan-Rocha S."/>
            <person name="Dunkov B.C."/>
            <person name="Dunn P."/>
            <person name="Durbin K.J."/>
            <person name="Evangelista C.C."/>
            <person name="Ferraz C."/>
            <person name="Ferriera S."/>
            <person name="Fleischmann W."/>
            <person name="Fosler C."/>
            <person name="Gabrielian A.E."/>
            <person name="Garg N.S."/>
            <person name="Gelbart W.M."/>
            <person name="Glasser K."/>
            <person name="Glodek A."/>
            <person name="Gong F."/>
            <person name="Gorrell J.H."/>
            <person name="Gu Z."/>
            <person name="Guan P."/>
            <person name="Harris M."/>
            <person name="Harris N.L."/>
            <person name="Harvey D."/>
            <person name="Heiman T.J."/>
            <person name="Hernandez J.R."/>
            <person name="Houck J."/>
            <person name="Hostin D."/>
            <person name="Houston K.A."/>
            <person name="Howland T.J."/>
            <person name="Wei M.H."/>
            <person name="Ibegwam C."/>
            <person name="Jalali M."/>
            <person name="Kalush F."/>
            <person name="Karpen G.H."/>
            <person name="Ke Z."/>
            <person name="Kennison J.A."/>
            <person name="Ketchum K.A."/>
            <person name="Kimmel B.E."/>
            <person name="Kodira C.D."/>
            <person name="Kraft C."/>
            <person name="Kravitz S."/>
            <person name="Kulp D."/>
            <person name="Lai Z."/>
            <person name="Lasko P."/>
            <person name="Lei Y."/>
            <person name="Levitsky A.A."/>
            <person name="Li J."/>
            <person name="Li Z."/>
            <person name="Liang Y."/>
            <person name="Lin X."/>
            <person name="Liu X."/>
            <person name="Mattei B."/>
            <person name="McIntosh T.C."/>
            <person name="McLeod M.P."/>
            <person name="McPherson D."/>
            <person name="Merkulov G."/>
            <person name="Milshina N.V."/>
            <person name="Mobarry C."/>
            <person name="Morris J."/>
            <person name="Moshrefi A."/>
            <person name="Mount S.M."/>
            <person name="Moy M."/>
            <person name="Murphy B."/>
            <person name="Murphy L."/>
            <person name="Muzny D.M."/>
            <person name="Nelson D.L."/>
            <person name="Nelson D.R."/>
            <person name="Nelson K.A."/>
            <person name="Nixon K."/>
            <person name="Nusskern D.R."/>
            <person name="Pacleb J.M."/>
            <person name="Palazzolo M."/>
            <person name="Pittman G.S."/>
            <person name="Pan S."/>
            <person name="Pollard J."/>
            <person name="Puri V."/>
            <person name="Reese M.G."/>
            <person name="Reinert K."/>
            <person name="Remington K."/>
            <person name="Saunders R.D."/>
            <person name="Scheeler F."/>
            <person name="Shen H."/>
            <person name="Shue B.C."/>
            <person name="Siden-Kiamos I."/>
            <person name="Simpson M."/>
            <person name="Skupski M.P."/>
            <person name="Smith T."/>
            <person name="Spier E."/>
            <person name="Spradling A.C."/>
            <person name="Stapleton M."/>
            <person name="Strong R."/>
            <person name="Sun E."/>
            <person name="Svirskas R."/>
            <person name="Tector C."/>
            <person name="Turner R."/>
            <person name="Venter E."/>
            <person name="Wang A.H."/>
            <person name="Wang X."/>
            <person name="Wang Z.Y."/>
            <person name="Wassarman D.A."/>
            <person name="Weinstock G.M."/>
            <person name="Weissenbach J."/>
            <person name="Williams S.M."/>
            <person name="WoodageT"/>
            <person name="Worley K.C."/>
            <person name="Wu D."/>
            <person name="Yang S."/>
            <person name="Yao Q.A."/>
            <person name="Ye J."/>
            <person name="Yeh R.F."/>
            <person name="Zaveri J.S."/>
            <person name="Zhan M."/>
            <person name="Zhang G."/>
            <person name="Zhao Q."/>
            <person name="Zheng L."/>
            <person name="Zheng X.H."/>
            <person name="Zhong F.N."/>
            <person name="Zhong W."/>
            <person name="Zhou X."/>
            <person name="Zhu S."/>
            <person name="Zhu X."/>
            <person name="Smith H.O."/>
            <person name="Gibbs R.A."/>
            <person name="Myers E.W."/>
            <person name="Rubin G.M."/>
            <person name="Venter J.C."/>
        </authorList>
    </citation>
    <scope>NUCLEOTIDE SEQUENCE [LARGE SCALE GENOMIC DNA]</scope>
    <source>
        <strain evidence="19">Berkeley</strain>
    </source>
</reference>
<dbReference type="DNASU" id="31374"/>
<dbReference type="CTD" id="31374"/>
<dbReference type="InterPro" id="IPR039994">
    <property type="entry name" value="NO66-like"/>
</dbReference>
<evidence type="ECO:0000256" key="12">
    <source>
        <dbReference type="ARBA" id="ARBA00025670"/>
    </source>
</evidence>
<dbReference type="Gene3D" id="1.10.10.1500">
    <property type="entry name" value="JmjC domain-containing ribosomal oxygenase (ROX), dimer domain"/>
    <property type="match status" value="1"/>
</dbReference>
<sequence>MKKATTSAAAKSQGNSKMQKNANNGTAKDKKKPNLDKESNDSNSVSDMLAVTKDQEVHAFFSKLFDDDAGPSTSKKTQSGSAAAAKTADRKRRLQAEADANNNDTGKAGKLTKESEATQGARATKRKQARSLGLERTSPIQVNGAALACPLVRKSLPPGEANSCPQPPKKDPAAVNSLVKIIKAEPTEEGNNNNDEKETETIETHKADSVEEGRRVLQWILFPVQTKVFFKDFWEHTACLVQRSNPKYFQSMISFKMLDEILIRHHLDFTVNVDVTTYKNGKRETLNPEGRALPPAVWGFYSDGCSIRLLNPSTYLIRLRQVCTVLQEFFHCKVGANLYLTPPNSQGFAPHYDDIEAFVIQVEGRKRWLLYEPPKKADQLARISSGNYDQEQLGKPIIDEVLSAGDVLYFPRGAVHQAITEEQQHSLHITLSVYQQQAYANLLETLMPMVLKKAVDRSVALRRGLPLHTFQVLGNAYKGNDCGSRKQLVENVQKLVTNYLMPSEDDIDEAVDQMAKKFQHEALPPIVLPSEEVRTVHGARSDADEQGNCVCDYKFNKKTSVRLLRANILRLVTESDGSVRIYHHVDNGLDYCKYEPYFMEILPEEAKAVELLISAYPFYLTIDQLPLESSARKIEVATALWEHGLLMTEKPFK</sequence>
<keyword evidence="20" id="KW-1267">Proteomics identification</keyword>
<dbReference type="BioGRID-ORCS" id="31374">
    <property type="hits" value="0 hits in 3 CRISPR screens"/>
</dbReference>
<dbReference type="FlyBase" id="FBgn0266570">
    <property type="gene designation" value="NO66"/>
</dbReference>
<evidence type="ECO:0000256" key="14">
    <source>
        <dbReference type="RuleBase" id="RU366061"/>
    </source>
</evidence>
<evidence type="ECO:0000256" key="4">
    <source>
        <dbReference type="ARBA" id="ARBA00022723"/>
    </source>
</evidence>
<dbReference type="InterPro" id="IPR003347">
    <property type="entry name" value="JmjC_dom"/>
</dbReference>
<reference evidence="17 19" key="4">
    <citation type="journal article" date="2002" name="Genome Biol.">
        <title>The transposable elements of the Drosophila melanogaster euchromatin: a genomics perspective.</title>
        <authorList>
            <person name="Kaminker J.S."/>
            <person name="Bergman C.M."/>
            <person name="Kronmiller B."/>
            <person name="Carlson J."/>
            <person name="Svirskas R."/>
            <person name="Patel S."/>
            <person name="Frise E."/>
            <person name="Wheeler D.A."/>
            <person name="Lewis S.E."/>
            <person name="Rubin G.M."/>
            <person name="Ashburner M."/>
            <person name="Celniker S.E."/>
        </authorList>
    </citation>
    <scope>NUCLEOTIDE SEQUENCE [LARGE SCALE GENOMIC DNA]</scope>
    <source>
        <strain evidence="19">Berkeley</strain>
    </source>
</reference>
<reference evidence="17 19" key="7">
    <citation type="journal article" date="2007" name="Science">
        <title>The Release 5.1 annotation of Drosophila melanogaster heterochromatin.</title>
        <authorList>
            <person name="Smith C.D."/>
            <person name="Shu S."/>
            <person name="Mungall C.J."/>
            <person name="Karpen G.H."/>
        </authorList>
    </citation>
    <scope>NUCLEOTIDE SEQUENCE [LARGE SCALE GENOMIC DNA]</scope>
    <source>
        <strain evidence="19">Berkeley</strain>
    </source>
</reference>
<feature type="region of interest" description="Disordered" evidence="15">
    <location>
        <begin position="65"/>
        <end position="137"/>
    </location>
</feature>
<dbReference type="PhylomeDB" id="E2QD64"/>
<dbReference type="GO" id="GO:0005506">
    <property type="term" value="F:iron ion binding"/>
    <property type="evidence" value="ECO:0007669"/>
    <property type="project" value="UniProtKB-UniRule"/>
</dbReference>
<dbReference type="RefSeq" id="NP_726923.1">
    <property type="nucleotide sequence ID" value="NM_167007.3"/>
</dbReference>
<dbReference type="SUPFAM" id="SSF51197">
    <property type="entry name" value="Clavaminate synthase-like"/>
    <property type="match status" value="1"/>
</dbReference>
<dbReference type="Gene3D" id="2.60.120.650">
    <property type="entry name" value="Cupin"/>
    <property type="match status" value="1"/>
</dbReference>
<evidence type="ECO:0000313" key="17">
    <source>
        <dbReference type="EMBL" id="AAF45939.2"/>
    </source>
</evidence>
<feature type="compositionally biased region" description="Polar residues" evidence="15">
    <location>
        <begin position="13"/>
        <end position="26"/>
    </location>
</feature>
<keyword evidence="4 14" id="KW-0479">Metal-binding</keyword>
<dbReference type="EMBL" id="AE014298">
    <property type="protein sequence ID" value="AAF45939.2"/>
    <property type="molecule type" value="Genomic_DNA"/>
</dbReference>
<reference evidence="17 19" key="6">
    <citation type="journal article" date="2005" name="PLoS Comput. Biol.">
        <title>Combined evidence annotation of transposable elements in genome sequences.</title>
        <authorList>
            <person name="Quesneville H."/>
            <person name="Bergman C.M."/>
            <person name="Andrieu O."/>
            <person name="Autard D."/>
            <person name="Nouaud D."/>
            <person name="Ashburner M."/>
            <person name="Anxolabehere D."/>
        </authorList>
    </citation>
    <scope>NUCLEOTIDE SEQUENCE [LARGE SCALE GENOMIC DNA]</scope>
    <source>
        <strain evidence="19">Berkeley</strain>
    </source>
</reference>
<reference evidence="17 19" key="5">
    <citation type="journal article" date="2002" name="Genome Biol.">
        <title>Heterochromatic sequences in a Drosophila whole-genome shotgun assembly.</title>
        <authorList>
            <person name="Hoskins R.A."/>
            <person name="Smith C.D."/>
            <person name="Carlson J.W."/>
            <person name="Carvalho A.B."/>
            <person name="Halpern A."/>
            <person name="Kaminker J.S."/>
            <person name="Kennedy C."/>
            <person name="Mungall C.J."/>
            <person name="Sullivan B.A."/>
            <person name="Sutton G.G."/>
            <person name="Yasuhara J.C."/>
            <person name="Wakimoto B.T."/>
            <person name="Myers E.W."/>
            <person name="Celniker S.E."/>
            <person name="Rubin G.M."/>
            <person name="Karpen G.H."/>
        </authorList>
    </citation>
    <scope>NUCLEOTIDE SEQUENCE [LARGE SCALE GENOMIC DNA]</scope>
    <source>
        <strain evidence="19">Berkeley</strain>
    </source>
</reference>
<dbReference type="Proteomes" id="UP000000803">
    <property type="component" value="Chromosome X"/>
</dbReference>
<organism evidence="17 19">
    <name type="scientific">Drosophila melanogaster</name>
    <name type="common">Fruit fly</name>
    <dbReference type="NCBI Taxonomy" id="7227"/>
    <lineage>
        <taxon>Eukaryota</taxon>
        <taxon>Metazoa</taxon>
        <taxon>Ecdysozoa</taxon>
        <taxon>Arthropoda</taxon>
        <taxon>Hexapoda</taxon>
        <taxon>Insecta</taxon>
        <taxon>Pterygota</taxon>
        <taxon>Neoptera</taxon>
        <taxon>Endopterygota</taxon>
        <taxon>Diptera</taxon>
        <taxon>Brachycera</taxon>
        <taxon>Muscomorpha</taxon>
        <taxon>Ephydroidea</taxon>
        <taxon>Drosophilidae</taxon>
        <taxon>Drosophila</taxon>
        <taxon>Sophophora</taxon>
    </lineage>
</organism>
<keyword evidence="5" id="KW-0156">Chromatin regulator</keyword>
<dbReference type="OrthoDB" id="425950at2759"/>
<comment type="function">
    <text evidence="12">Oxygenase that can act as both a histone lysine demethylase and a ribosomal histidine hydroxylase. Specifically demethylates 'Lys-4' (H3K4me) and 'Lys-36' (H3K36me) of histone H3, thereby playing a central role in histone code.</text>
</comment>
<reference evidence="17 19" key="10">
    <citation type="journal article" date="2015" name="G3 (Bethesda)">
        <title>Gene Model Annotations for Drosophila melanogaster: The Rule-Benders.</title>
        <authorList>
            <consortium name="FlyBase Consortium"/>
            <person name="Crosby M.A."/>
            <person name="Gramates L.S."/>
            <person name="Dos Santos G."/>
            <person name="Matthews B.B."/>
            <person name="St Pierre S.E."/>
            <person name="Zhou P."/>
            <person name="Schroeder A.J."/>
            <person name="Falls K."/>
            <person name="Emmert D.B."/>
            <person name="Russo S.M."/>
            <person name="Gelbart W.M."/>
            <person name="null"/>
        </authorList>
    </citation>
    <scope>NUCLEOTIDE SEQUENCE [LARGE SCALE GENOMIC DNA]</scope>
    <source>
        <strain evidence="19">Berkeley</strain>
    </source>
</reference>
<dbReference type="PANTHER" id="PTHR13096">
    <property type="entry name" value="MINA53 MYC INDUCED NUCLEAR ANTIGEN"/>
    <property type="match status" value="1"/>
</dbReference>
<evidence type="ECO:0000313" key="19">
    <source>
        <dbReference type="Proteomes" id="UP000000803"/>
    </source>
</evidence>
<evidence type="ECO:0000259" key="16">
    <source>
        <dbReference type="PROSITE" id="PS51184"/>
    </source>
</evidence>
<evidence type="ECO:0000256" key="5">
    <source>
        <dbReference type="ARBA" id="ARBA00022853"/>
    </source>
</evidence>
<comment type="catalytic activity">
    <reaction evidence="13 14">
        <text>N(6),N(6)-dimethyl-L-lysyl(36)-[histone H3] + 2 2-oxoglutarate + 2 O2 = L-lysyl(36)-[histone H3] + 2 formaldehyde + 2 succinate + 2 CO2</text>
        <dbReference type="Rhea" id="RHEA:42032"/>
        <dbReference type="Rhea" id="RHEA-COMP:9785"/>
        <dbReference type="Rhea" id="RHEA-COMP:9787"/>
        <dbReference type="ChEBI" id="CHEBI:15379"/>
        <dbReference type="ChEBI" id="CHEBI:16526"/>
        <dbReference type="ChEBI" id="CHEBI:16810"/>
        <dbReference type="ChEBI" id="CHEBI:16842"/>
        <dbReference type="ChEBI" id="CHEBI:29969"/>
        <dbReference type="ChEBI" id="CHEBI:30031"/>
        <dbReference type="ChEBI" id="CHEBI:61976"/>
        <dbReference type="EC" id="1.14.11.27"/>
    </reaction>
</comment>
<comment type="cofactor">
    <cofactor evidence="14">
        <name>Fe(2+)</name>
        <dbReference type="ChEBI" id="CHEBI:29033"/>
    </cofactor>
    <text evidence="14">Binds 1 Fe(2+) ion per subunit.</text>
</comment>
<feature type="region of interest" description="Disordered" evidence="15">
    <location>
        <begin position="184"/>
        <end position="208"/>
    </location>
</feature>
<dbReference type="VEuPathDB" id="VectorBase:FBgn0266570"/>
<keyword evidence="3" id="KW-0678">Repressor</keyword>
<dbReference type="GO" id="GO:0005634">
    <property type="term" value="C:nucleus"/>
    <property type="evidence" value="ECO:0007669"/>
    <property type="project" value="UniProtKB-SubCell"/>
</dbReference>
<dbReference type="PROSITE" id="PS51184">
    <property type="entry name" value="JMJC"/>
    <property type="match status" value="1"/>
</dbReference>
<evidence type="ECO:0000256" key="9">
    <source>
        <dbReference type="ARBA" id="ARBA00023015"/>
    </source>
</evidence>
<reference evidence="17 19" key="9">
    <citation type="journal article" date="2015" name="G3 (Bethesda)">
        <title>Gene Model Annotations for Drosophila melanogaster: Impact of High-Throughput Data.</title>
        <authorList>
            <consortium name="FlyBase Consortium"/>
            <person name="Matthews B.B."/>
            <person name="Dos Santos G."/>
            <person name="Crosby M.A."/>
            <person name="Emmert D.B."/>
            <person name="St Pierre S.E."/>
            <person name="Gramates L.S."/>
            <person name="Zhou P."/>
            <person name="Schroeder A.J."/>
            <person name="Falls K."/>
            <person name="Strelets V."/>
            <person name="Russo S.M."/>
            <person name="Gelbart W.M."/>
            <person name="null"/>
        </authorList>
    </citation>
    <scope>NUCLEOTIDE SEQUENCE [LARGE SCALE GENOMIC DNA]</scope>
    <source>
        <strain evidence="19">Berkeley</strain>
    </source>
</reference>
<dbReference type="PANTHER" id="PTHR13096:SF8">
    <property type="entry name" value="RIBOSOMAL OXYGENASE 1"/>
    <property type="match status" value="1"/>
</dbReference>
<evidence type="ECO:0000256" key="2">
    <source>
        <dbReference type="ARBA" id="ARBA00010309"/>
    </source>
</evidence>
<dbReference type="GO" id="GO:0140680">
    <property type="term" value="F:histone H3K36me/H3K36me2 demethylase activity"/>
    <property type="evidence" value="ECO:0007669"/>
    <property type="project" value="UniProtKB-EC"/>
</dbReference>
<evidence type="ECO:0007829" key="20">
    <source>
        <dbReference type="PeptideAtlas" id="E2QD64"/>
    </source>
</evidence>
<dbReference type="FunFam" id="3.90.930.40:FF:000001">
    <property type="entry name" value="ribosomal oxygenase 1 isoform X1"/>
    <property type="match status" value="1"/>
</dbReference>
<dbReference type="OMA" id="YLEYMGV"/>
<gene>
    <name evidence="17 18" type="primary">NO66</name>
    <name evidence="17" type="synonym">anon-4Bd</name>
    <name evidence="17" type="synonym">Dmel\CG2982</name>
    <name evidence="17 18" type="ORF">CG2982</name>
    <name evidence="17" type="ORF">Dmel_CG2982</name>
</gene>
<dbReference type="FunFam" id="2.60.120.650:FF:000013">
    <property type="entry name" value="Ribosomal oxygenase 1"/>
    <property type="match status" value="1"/>
</dbReference>
<keyword evidence="8 14" id="KW-0408">Iron</keyword>
<feature type="compositionally biased region" description="Basic and acidic residues" evidence="15">
    <location>
        <begin position="194"/>
        <end position="208"/>
    </location>
</feature>
<evidence type="ECO:0000256" key="11">
    <source>
        <dbReference type="ARBA" id="ARBA00023242"/>
    </source>
</evidence>
<comment type="similarity">
    <text evidence="2">Belongs to the ROX family. NO66 subfamily.</text>
</comment>
<dbReference type="Pfam" id="PF21233">
    <property type="entry name" value="WHD_RIOX1"/>
    <property type="match status" value="1"/>
</dbReference>
<reference evidence="17 19" key="8">
    <citation type="journal article" date="2007" name="Science">
        <title>Sequence finishing and mapping of Drosophila melanogaster heterochromatin.</title>
        <authorList>
            <person name="Hoskins R.A."/>
            <person name="Carlson J.W."/>
            <person name="Kennedy C."/>
            <person name="Acevedo D."/>
            <person name="Evans-Holm M."/>
            <person name="Frise E."/>
            <person name="Wan K.H."/>
            <person name="Park S."/>
            <person name="Mendez-Lago M."/>
            <person name="Rossi F."/>
            <person name="Villasante A."/>
            <person name="Dimitri P."/>
            <person name="Karpen G.H."/>
            <person name="Celniker S.E."/>
        </authorList>
    </citation>
    <scope>NUCLEOTIDE SEQUENCE [LARGE SCALE GENOMIC DNA]</scope>
    <source>
        <strain evidence="19">Berkeley</strain>
    </source>
</reference>
<keyword evidence="19" id="KW-1185">Reference proteome</keyword>
<feature type="domain" description="JmjC" evidence="16">
    <location>
        <begin position="300"/>
        <end position="450"/>
    </location>
</feature>
<proteinExistence type="evidence at protein level"/>
<comment type="subcellular location">
    <subcellularLocation>
        <location evidence="1 14">Nucleus</location>
    </subcellularLocation>
</comment>
<evidence type="ECO:0000256" key="7">
    <source>
        <dbReference type="ARBA" id="ARBA00023002"/>
    </source>
</evidence>
<dbReference type="AlphaFoldDB" id="E2QD64"/>
<dbReference type="FunFam" id="1.10.10.1500:FF:000001">
    <property type="entry name" value="ribosomal oxygenase 1 isoform X1"/>
    <property type="match status" value="1"/>
</dbReference>
<evidence type="ECO:0000256" key="3">
    <source>
        <dbReference type="ARBA" id="ARBA00022491"/>
    </source>
</evidence>
<dbReference type="GO" id="GO:0045471">
    <property type="term" value="P:response to ethanol"/>
    <property type="evidence" value="ECO:0007669"/>
    <property type="project" value="UniProtKB-ARBA"/>
</dbReference>
<dbReference type="ExpressionAtlas" id="E2QD64">
    <property type="expression patterns" value="baseline and differential"/>
</dbReference>
<keyword evidence="6 14" id="KW-0223">Dioxygenase</keyword>
<feature type="region of interest" description="Disordered" evidence="15">
    <location>
        <begin position="1"/>
        <end position="50"/>
    </location>
</feature>
<name>E2QD64_DROME</name>
<accession>E2QD64</accession>
<reference evidence="17 19" key="2">
    <citation type="journal article" date="2002" name="Genome Biol.">
        <title>Finishing a whole-genome shotgun: release 3 of the Drosophila melanogaster euchromatic genome sequence.</title>
        <authorList>
            <person name="Celniker S.E."/>
            <person name="Wheeler D.A."/>
            <person name="Kronmiller B."/>
            <person name="Carlson J.W."/>
            <person name="Halpern A."/>
            <person name="Patel S."/>
            <person name="Adams M."/>
            <person name="Champe M."/>
            <person name="Dugan S.P."/>
            <person name="Frise E."/>
            <person name="Hodgson A."/>
            <person name="George R.A."/>
            <person name="Hoskins R.A."/>
            <person name="Laverty T."/>
            <person name="Muzny D.M."/>
            <person name="Nelson C.R."/>
            <person name="Pacleb J.M."/>
            <person name="Park S."/>
            <person name="Pfeiffer B.D."/>
            <person name="Richards S."/>
            <person name="Sodergren E.J."/>
            <person name="Svirskas R."/>
            <person name="Tabor P.E."/>
            <person name="Wan K."/>
            <person name="Stapleton M."/>
            <person name="Sutton G.G."/>
            <person name="Venter C."/>
            <person name="Weinstock G."/>
            <person name="Scherer S.E."/>
            <person name="Myers E.W."/>
            <person name="Gibbs R.A."/>
            <person name="Rubin G.M."/>
        </authorList>
    </citation>
    <scope>NUCLEOTIDE SEQUENCE [LARGE SCALE GENOMIC DNA]</scope>
    <source>
        <strain evidence="19">Berkeley</strain>
    </source>
</reference>
<dbReference type="Pfam" id="PF08007">
    <property type="entry name" value="JmjC_2"/>
    <property type="match status" value="1"/>
</dbReference>
<reference evidence="17 19" key="11">
    <citation type="journal article" date="2015" name="Genome Res.">
        <title>The Release 6 reference sequence of the Drosophila melanogaster genome.</title>
        <authorList>
            <person name="Hoskins R.A."/>
            <person name="Carlson J.W."/>
            <person name="Wan K.H."/>
            <person name="Park S."/>
            <person name="Mendez I."/>
            <person name="Galle S.E."/>
            <person name="Booth B.W."/>
            <person name="Pfeiffer B.D."/>
            <person name="George R.A."/>
            <person name="Svirskas R."/>
            <person name="Krzywinski M."/>
            <person name="Schein J."/>
            <person name="Accardo M.C."/>
            <person name="Damia E."/>
            <person name="Messina G."/>
            <person name="Mendez-Lago M."/>
            <person name="de Pablos B."/>
            <person name="Demakova O.V."/>
            <person name="Andreyeva E.N."/>
            <person name="Boldyreva L.V."/>
            <person name="Marra M."/>
            <person name="Carvalho A.B."/>
            <person name="Dimitri P."/>
            <person name="Villasante A."/>
            <person name="Zhimulev I.F."/>
            <person name="Rubin G.M."/>
            <person name="Karpen G.H."/>
            <person name="Celniker S.E."/>
        </authorList>
    </citation>
    <scope>NUCLEOTIDE SEQUENCE [LARGE SCALE GENOMIC DNA]</scope>
    <source>
        <strain evidence="19">Berkeley</strain>
    </source>
</reference>
<keyword evidence="10 14" id="KW-0804">Transcription</keyword>
<dbReference type="AGR" id="FB:FBgn0266570"/>
<dbReference type="InterPro" id="IPR049043">
    <property type="entry name" value="WHD_RIOX1"/>
</dbReference>
<dbReference type="SMR" id="E2QD64"/>
<evidence type="ECO:0000256" key="8">
    <source>
        <dbReference type="ARBA" id="ARBA00023004"/>
    </source>
</evidence>
<keyword evidence="7 14" id="KW-0560">Oxidoreductase</keyword>
<evidence type="ECO:0000256" key="10">
    <source>
        <dbReference type="ARBA" id="ARBA00023163"/>
    </source>
</evidence>
<evidence type="ECO:0000256" key="1">
    <source>
        <dbReference type="ARBA" id="ARBA00004123"/>
    </source>
</evidence>
<dbReference type="Bgee" id="FBgn0266570">
    <property type="expression patterns" value="Expressed in egg chamber and 55 other cell types or tissues"/>
</dbReference>
<evidence type="ECO:0000256" key="6">
    <source>
        <dbReference type="ARBA" id="ARBA00022964"/>
    </source>
</evidence>
<feature type="compositionally biased region" description="Low complexity" evidence="15">
    <location>
        <begin position="1"/>
        <end position="12"/>
    </location>
</feature>
<dbReference type="RefSeq" id="NP_572160.1">
    <property type="nucleotide sequence ID" value="NM_131932.4"/>
</dbReference>
<dbReference type="HOGENOM" id="CLU_013645_2_1_1"/>
<dbReference type="GeneID" id="31374"/>
<evidence type="ECO:0000313" key="18">
    <source>
        <dbReference type="FlyBase" id="FBgn0266570"/>
    </source>
</evidence>
<dbReference type="EC" id="1.14.11.27" evidence="14"/>
<feature type="compositionally biased region" description="Low complexity" evidence="15">
    <location>
        <begin position="72"/>
        <end position="86"/>
    </location>
</feature>
<evidence type="ECO:0000256" key="15">
    <source>
        <dbReference type="SAM" id="MobiDB-lite"/>
    </source>
</evidence>
<reference evidence="17 19" key="3">
    <citation type="journal article" date="2002" name="Genome Biol.">
        <title>Annotation of the Drosophila melanogaster euchromatic genome: a systematic review.</title>
        <authorList>
            <person name="Misra S."/>
            <person name="Crosby M.A."/>
            <person name="Mungall C.J."/>
            <person name="Matthews B.B."/>
            <person name="Campbell K.S."/>
            <person name="Hradecky P."/>
            <person name="Huang Y."/>
            <person name="Kaminker J.S."/>
            <person name="Millburn G.H."/>
            <person name="Prochnik S.E."/>
            <person name="Smith C.D."/>
            <person name="Tupy J.L."/>
            <person name="Whitfied E.J."/>
            <person name="Bayraktaroglu L."/>
            <person name="Berman B.P."/>
            <person name="Bettencourt B.R."/>
            <person name="Celniker S.E."/>
            <person name="de Grey A.D."/>
            <person name="Drysdale R.A."/>
            <person name="Harris N.L."/>
            <person name="Richter J."/>
            <person name="Russo S."/>
            <person name="Schroeder A.J."/>
            <person name="Shu S.Q."/>
            <person name="Stapleton M."/>
            <person name="Yamada C."/>
            <person name="Ashburner M."/>
            <person name="Gelbart W.M."/>
            <person name="Rubin G.M."/>
            <person name="Lewis S.E."/>
        </authorList>
    </citation>
    <scope>GENOME REANNOTATION</scope>
    <source>
        <strain evidence="19">Berkeley</strain>
    </source>
</reference>
<evidence type="ECO:0000256" key="13">
    <source>
        <dbReference type="ARBA" id="ARBA00047915"/>
    </source>
</evidence>
<dbReference type="Gene3D" id="3.90.930.40">
    <property type="match status" value="1"/>
</dbReference>
<keyword evidence="9 14" id="KW-0805">Transcription regulation</keyword>
<dbReference type="KEGG" id="dme:Dmel_CG2982"/>
<protein>
    <recommendedName>
        <fullName evidence="14">Bifunctional lysine-specific demethylase and histidyl-hydroxylase</fullName>
        <ecNumber evidence="14">1.14.11.27</ecNumber>
    </recommendedName>
</protein>